<dbReference type="PANTHER" id="PTHR21329">
    <property type="entry name" value="PHOSPHATIDYLINOSITOL N-ACETYLGLUCOSAMINYLTRANSFERASE SUBUNIT Q-RELATED"/>
    <property type="match status" value="1"/>
</dbReference>
<dbReference type="STRING" id="1220162.K1VIK4"/>
<feature type="transmembrane region" description="Helical" evidence="1">
    <location>
        <begin position="447"/>
        <end position="466"/>
    </location>
</feature>
<proteinExistence type="predicted"/>
<dbReference type="EMBL" id="AMBO01000378">
    <property type="protein sequence ID" value="EKC98961.1"/>
    <property type="molecule type" value="Genomic_DNA"/>
</dbReference>
<name>K1VIK4_TRIAC</name>
<dbReference type="InterPro" id="IPR007720">
    <property type="entry name" value="PigQ/GPI1"/>
</dbReference>
<gene>
    <name evidence="2" type="ORF">A1Q2_06715</name>
</gene>
<feature type="transmembrane region" description="Helical" evidence="1">
    <location>
        <begin position="207"/>
        <end position="228"/>
    </location>
</feature>
<sequence length="581" mass="65583">MYTANSERDEFNIITSDRLSIVAQVQAVDQPLENIDPAQRLVVYCENGVPVALSEPADVVLYTPAASVADLLIYESDRDASSGDNVPDDDILAMDTIPKRRSWAWMADVPRNLVFLGNSVTRFIRPVSNRGTPTFSRPGGARLPRFGWRTSEEWKVATQMPIPRLRRHGFGYRSDMAHGGGNGHWSDVTLQQVLPIIFVLLYICRRYWLPLVWQTLLAIIVIVAWAVYEMGISVLKGLAVLSGRLDFVKAIFLRAWHIIANARQWCASVDAVMFTWGLAARLDGVREDSLAYKQNLLRLHMENNIGPIIGGIILHTLQPRYNLATVFVDPVIAAIDWLNSWPVGFKLNTELSNFMSSTLRFGLNVWKEMYMYMFVVAGTIAGLLTFLSHALDAFRLMTLHLRAGYLFTRALYRWQMSALGGLWNLFRGKRWNTLRHRTDSHAYDLDTLFLGTLLFTLSVFLAPTLVAYYGLFFIINAILVAVEGCLRLGIVFAKTCPWYELQLRARFPEALPGGVVFEAVALPEPSSKHVVPVQQKLRVKVRSERSASQLTWQTTPKSYGEILAPMMANLRTELGSLKSRL</sequence>
<dbReference type="OrthoDB" id="70250at2759"/>
<dbReference type="AlphaFoldDB" id="K1VIK4"/>
<dbReference type="PANTHER" id="PTHR21329:SF3">
    <property type="entry name" value="PHOSPHATIDYLINOSITOL N-ACETYLGLUCOSAMINYLTRANSFERASE SUBUNIT Q"/>
    <property type="match status" value="1"/>
</dbReference>
<dbReference type="HOGENOM" id="CLU_493628_0_0_1"/>
<protein>
    <submittedName>
        <fullName evidence="2">GPI anchor biosynthesis-related protein</fullName>
    </submittedName>
</protein>
<reference evidence="2 3" key="1">
    <citation type="journal article" date="2012" name="Eukaryot. Cell">
        <title>Genome sequence of the Trichosporon asahii environmental strain CBS 8904.</title>
        <authorList>
            <person name="Yang R.Y."/>
            <person name="Li H.T."/>
            <person name="Zhu H."/>
            <person name="Zhou G.P."/>
            <person name="Wang M."/>
            <person name="Wang L."/>
        </authorList>
    </citation>
    <scope>NUCLEOTIDE SEQUENCE [LARGE SCALE GENOMIC DNA]</scope>
    <source>
        <strain evidence="2 3">CBS 8904</strain>
    </source>
</reference>
<feature type="transmembrane region" description="Helical" evidence="1">
    <location>
        <begin position="369"/>
        <end position="390"/>
    </location>
</feature>
<dbReference type="GO" id="GO:0006506">
    <property type="term" value="P:GPI anchor biosynthetic process"/>
    <property type="evidence" value="ECO:0007669"/>
    <property type="project" value="InterPro"/>
</dbReference>
<dbReference type="Proteomes" id="UP000006757">
    <property type="component" value="Unassembled WGS sequence"/>
</dbReference>
<keyword evidence="1" id="KW-1133">Transmembrane helix</keyword>
<feature type="transmembrane region" description="Helical" evidence="1">
    <location>
        <begin position="410"/>
        <end position="426"/>
    </location>
</feature>
<dbReference type="eggNOG" id="KOG1183">
    <property type="taxonomic scope" value="Eukaryota"/>
</dbReference>
<evidence type="ECO:0000256" key="1">
    <source>
        <dbReference type="SAM" id="Phobius"/>
    </source>
</evidence>
<keyword evidence="1" id="KW-0812">Transmembrane</keyword>
<dbReference type="GO" id="GO:0005783">
    <property type="term" value="C:endoplasmic reticulum"/>
    <property type="evidence" value="ECO:0007669"/>
    <property type="project" value="TreeGrafter"/>
</dbReference>
<organism evidence="2 3">
    <name type="scientific">Trichosporon asahii var. asahii (strain CBS 8904)</name>
    <name type="common">Yeast</name>
    <dbReference type="NCBI Taxonomy" id="1220162"/>
    <lineage>
        <taxon>Eukaryota</taxon>
        <taxon>Fungi</taxon>
        <taxon>Dikarya</taxon>
        <taxon>Basidiomycota</taxon>
        <taxon>Agaricomycotina</taxon>
        <taxon>Tremellomycetes</taxon>
        <taxon>Trichosporonales</taxon>
        <taxon>Trichosporonaceae</taxon>
        <taxon>Trichosporon</taxon>
    </lineage>
</organism>
<keyword evidence="3" id="KW-1185">Reference proteome</keyword>
<keyword evidence="1" id="KW-0472">Membrane</keyword>
<evidence type="ECO:0000313" key="3">
    <source>
        <dbReference type="Proteomes" id="UP000006757"/>
    </source>
</evidence>
<dbReference type="Pfam" id="PF05024">
    <property type="entry name" value="Gpi1"/>
    <property type="match status" value="1"/>
</dbReference>
<dbReference type="GO" id="GO:0016020">
    <property type="term" value="C:membrane"/>
    <property type="evidence" value="ECO:0007669"/>
    <property type="project" value="InterPro"/>
</dbReference>
<evidence type="ECO:0000313" key="2">
    <source>
        <dbReference type="EMBL" id="EKC98961.1"/>
    </source>
</evidence>
<comment type="caution">
    <text evidence="2">The sequence shown here is derived from an EMBL/GenBank/DDBJ whole genome shotgun (WGS) entry which is preliminary data.</text>
</comment>
<dbReference type="InParanoid" id="K1VIK4"/>
<accession>K1VIK4</accession>